<proteinExistence type="predicted"/>
<sequence>MTAITDFAIIRISPEHVSSVRGAEKLVEFLKVATNDVVYDKFKDCMAEYYKDMIDFNTGIIQIAHLMNDEQKRVVGMASFKLRFGGWRDADWEFVATARQTDLHTSIFATEQGDTKPIAREFTGDPVLTGFKERLESNNREFSELQEDILIMEPIYISPKYQDVEGLGQALVKPIMKQAIASNVKIIAYNLVHHHDYSHPRRISCLFEPLYTGSQVMIHVDTKETPDWKGPEVVWEYEFQLFGTEYGQRFHYPMEAMSELI</sequence>
<dbReference type="Proteomes" id="UP001408356">
    <property type="component" value="Unassembled WGS sequence"/>
</dbReference>
<name>A0ABR2V622_9PEZI</name>
<reference evidence="1 2" key="1">
    <citation type="journal article" date="2024" name="J. Plant Pathol.">
        <title>Sequence and assembly of the genome of Seiridium unicorne, isolate CBS 538.82, causal agent of cypress canker disease.</title>
        <authorList>
            <person name="Scali E."/>
            <person name="Rocca G.D."/>
            <person name="Danti R."/>
            <person name="Garbelotto M."/>
            <person name="Barberini S."/>
            <person name="Baroncelli R."/>
            <person name="Emiliani G."/>
        </authorList>
    </citation>
    <scope>NUCLEOTIDE SEQUENCE [LARGE SCALE GENOMIC DNA]</scope>
    <source>
        <strain evidence="1 2">BM-138-508</strain>
    </source>
</reference>
<gene>
    <name evidence="1" type="ORF">SUNI508_04938</name>
</gene>
<comment type="caution">
    <text evidence="1">The sequence shown here is derived from an EMBL/GenBank/DDBJ whole genome shotgun (WGS) entry which is preliminary data.</text>
</comment>
<evidence type="ECO:0000313" key="2">
    <source>
        <dbReference type="Proteomes" id="UP001408356"/>
    </source>
</evidence>
<evidence type="ECO:0000313" key="1">
    <source>
        <dbReference type="EMBL" id="KAK9422259.1"/>
    </source>
</evidence>
<dbReference type="EMBL" id="JARVKF010000124">
    <property type="protein sequence ID" value="KAK9422259.1"/>
    <property type="molecule type" value="Genomic_DNA"/>
</dbReference>
<accession>A0ABR2V622</accession>
<protein>
    <submittedName>
        <fullName evidence="1">Uncharacterized protein</fullName>
    </submittedName>
</protein>
<keyword evidence="2" id="KW-1185">Reference proteome</keyword>
<organism evidence="1 2">
    <name type="scientific">Seiridium unicorne</name>
    <dbReference type="NCBI Taxonomy" id="138068"/>
    <lineage>
        <taxon>Eukaryota</taxon>
        <taxon>Fungi</taxon>
        <taxon>Dikarya</taxon>
        <taxon>Ascomycota</taxon>
        <taxon>Pezizomycotina</taxon>
        <taxon>Sordariomycetes</taxon>
        <taxon>Xylariomycetidae</taxon>
        <taxon>Amphisphaeriales</taxon>
        <taxon>Sporocadaceae</taxon>
        <taxon>Seiridium</taxon>
    </lineage>
</organism>